<evidence type="ECO:0000313" key="1">
    <source>
        <dbReference type="EMBL" id="EYC19356.1"/>
    </source>
</evidence>
<evidence type="ECO:0000313" key="2">
    <source>
        <dbReference type="Proteomes" id="UP000024635"/>
    </source>
</evidence>
<keyword evidence="2" id="KW-1185">Reference proteome</keyword>
<proteinExistence type="predicted"/>
<dbReference type="AlphaFoldDB" id="A0A016UWH2"/>
<reference evidence="2" key="1">
    <citation type="journal article" date="2015" name="Nat. Genet.">
        <title>The genome and transcriptome of the zoonotic hookworm Ancylostoma ceylanicum identify infection-specific gene families.</title>
        <authorList>
            <person name="Schwarz E.M."/>
            <person name="Hu Y."/>
            <person name="Antoshechkin I."/>
            <person name="Miller M.M."/>
            <person name="Sternberg P.W."/>
            <person name="Aroian R.V."/>
        </authorList>
    </citation>
    <scope>NUCLEOTIDE SEQUENCE</scope>
    <source>
        <strain evidence="2">HY135</strain>
    </source>
</reference>
<dbReference type="Proteomes" id="UP000024635">
    <property type="component" value="Unassembled WGS sequence"/>
</dbReference>
<accession>A0A016UWH2</accession>
<sequence length="135" mass="15201">MRGSQPRESSVWSTSGQVTIHWRKLKGPWEISLSCDRLVDSTLFVSICVSLPLLVAACIRKLFRHMFWSEIGLEIEIQRLTEVSAYLNRLLLEEPALQQGSHACSCRVLNAQDPQAFVTIRAYTLSGKLVRAVDA</sequence>
<comment type="caution">
    <text evidence="1">The sequence shown here is derived from an EMBL/GenBank/DDBJ whole genome shotgun (WGS) entry which is preliminary data.</text>
</comment>
<organism evidence="1 2">
    <name type="scientific">Ancylostoma ceylanicum</name>
    <dbReference type="NCBI Taxonomy" id="53326"/>
    <lineage>
        <taxon>Eukaryota</taxon>
        <taxon>Metazoa</taxon>
        <taxon>Ecdysozoa</taxon>
        <taxon>Nematoda</taxon>
        <taxon>Chromadorea</taxon>
        <taxon>Rhabditida</taxon>
        <taxon>Rhabditina</taxon>
        <taxon>Rhabditomorpha</taxon>
        <taxon>Strongyloidea</taxon>
        <taxon>Ancylostomatidae</taxon>
        <taxon>Ancylostomatinae</taxon>
        <taxon>Ancylostoma</taxon>
    </lineage>
</organism>
<dbReference type="EMBL" id="JARK01001360">
    <property type="protein sequence ID" value="EYC19356.1"/>
    <property type="molecule type" value="Genomic_DNA"/>
</dbReference>
<name>A0A016UWH2_9BILA</name>
<protein>
    <submittedName>
        <fullName evidence="1">Uncharacterized protein</fullName>
    </submittedName>
</protein>
<gene>
    <name evidence="1" type="primary">Acey_s0024.g1037</name>
    <name evidence="1" type="ORF">Y032_0024g1037</name>
</gene>